<dbReference type="HAMAP" id="MF_00113">
    <property type="entry name" value="QueA"/>
    <property type="match status" value="1"/>
</dbReference>
<dbReference type="InterPro" id="IPR042118">
    <property type="entry name" value="QueA_dom1"/>
</dbReference>
<comment type="similarity">
    <text evidence="5">Belongs to the QueA family.</text>
</comment>
<proteinExistence type="inferred from homology"/>
<dbReference type="InterPro" id="IPR036100">
    <property type="entry name" value="QueA_sf"/>
</dbReference>
<evidence type="ECO:0000256" key="5">
    <source>
        <dbReference type="HAMAP-Rule" id="MF_00113"/>
    </source>
</evidence>
<evidence type="ECO:0000256" key="4">
    <source>
        <dbReference type="ARBA" id="ARBA00022785"/>
    </source>
</evidence>
<comment type="subunit">
    <text evidence="5">Monomer.</text>
</comment>
<dbReference type="SUPFAM" id="SSF111337">
    <property type="entry name" value="QueA-like"/>
    <property type="match status" value="1"/>
</dbReference>
<reference evidence="6 7" key="1">
    <citation type="submission" date="2023-06" db="EMBL/GenBank/DDBJ databases">
        <title>Antibody response to the Sneathia vaginalis cytopathogenic toxin A during pregnancy.</title>
        <authorList>
            <person name="Mccoy Z.T."/>
            <person name="Serrano M.G."/>
            <person name="Spaine K."/>
            <person name="Edwards D.J."/>
            <person name="Buck G.A."/>
            <person name="Jefferson K."/>
        </authorList>
    </citation>
    <scope>NUCLEOTIDE SEQUENCE [LARGE SCALE GENOMIC DNA]</scope>
    <source>
        <strain evidence="6 7">CCUG 42621</strain>
    </source>
</reference>
<dbReference type="Proteomes" id="UP001225134">
    <property type="component" value="Unassembled WGS sequence"/>
</dbReference>
<keyword evidence="1 5" id="KW-0963">Cytoplasm</keyword>
<dbReference type="NCBIfam" id="TIGR00113">
    <property type="entry name" value="queA"/>
    <property type="match status" value="1"/>
</dbReference>
<dbReference type="Gene3D" id="2.40.10.240">
    <property type="entry name" value="QueA-like"/>
    <property type="match status" value="1"/>
</dbReference>
<accession>A0ABT7HLK6</accession>
<dbReference type="PANTHER" id="PTHR30307">
    <property type="entry name" value="S-ADENOSYLMETHIONINE:TRNA RIBOSYLTRANSFERASE-ISOMERASE"/>
    <property type="match status" value="1"/>
</dbReference>
<gene>
    <name evidence="5 6" type="primary">queA</name>
    <name evidence="6" type="ORF">QQA45_03615</name>
</gene>
<keyword evidence="4 5" id="KW-0671">Queuosine biosynthesis</keyword>
<evidence type="ECO:0000256" key="1">
    <source>
        <dbReference type="ARBA" id="ARBA00022490"/>
    </source>
</evidence>
<dbReference type="Gene3D" id="3.40.1780.10">
    <property type="entry name" value="QueA-like"/>
    <property type="match status" value="1"/>
</dbReference>
<comment type="catalytic activity">
    <reaction evidence="5">
        <text>7-aminomethyl-7-carbaguanosine(34) in tRNA + S-adenosyl-L-methionine = epoxyqueuosine(34) in tRNA + adenine + L-methionine + 2 H(+)</text>
        <dbReference type="Rhea" id="RHEA:32155"/>
        <dbReference type="Rhea" id="RHEA-COMP:10342"/>
        <dbReference type="Rhea" id="RHEA-COMP:18582"/>
        <dbReference type="ChEBI" id="CHEBI:15378"/>
        <dbReference type="ChEBI" id="CHEBI:16708"/>
        <dbReference type="ChEBI" id="CHEBI:57844"/>
        <dbReference type="ChEBI" id="CHEBI:59789"/>
        <dbReference type="ChEBI" id="CHEBI:82833"/>
        <dbReference type="ChEBI" id="CHEBI:194443"/>
        <dbReference type="EC" id="2.4.99.17"/>
    </reaction>
</comment>
<protein>
    <recommendedName>
        <fullName evidence="5">S-adenosylmethionine:tRNA ribosyltransferase-isomerase</fullName>
        <ecNumber evidence="5">2.4.99.17</ecNumber>
    </recommendedName>
    <alternativeName>
        <fullName evidence="5">Queuosine biosynthesis protein QueA</fullName>
    </alternativeName>
</protein>
<dbReference type="PANTHER" id="PTHR30307:SF0">
    <property type="entry name" value="S-ADENOSYLMETHIONINE:TRNA RIBOSYLTRANSFERASE-ISOMERASE"/>
    <property type="match status" value="1"/>
</dbReference>
<dbReference type="InterPro" id="IPR042119">
    <property type="entry name" value="QueA_dom2"/>
</dbReference>
<evidence type="ECO:0000313" key="6">
    <source>
        <dbReference type="EMBL" id="MDK9580601.1"/>
    </source>
</evidence>
<organism evidence="6 7">
    <name type="scientific">Sneathia sanguinegens</name>
    <dbReference type="NCBI Taxonomy" id="40543"/>
    <lineage>
        <taxon>Bacteria</taxon>
        <taxon>Fusobacteriati</taxon>
        <taxon>Fusobacteriota</taxon>
        <taxon>Fusobacteriia</taxon>
        <taxon>Fusobacteriales</taxon>
        <taxon>Leptotrichiaceae</taxon>
        <taxon>Sneathia</taxon>
    </lineage>
</organism>
<keyword evidence="6" id="KW-0328">Glycosyltransferase</keyword>
<name>A0ABT7HLK6_9FUSO</name>
<comment type="pathway">
    <text evidence="5">tRNA modification; tRNA-queuosine biosynthesis.</text>
</comment>
<keyword evidence="2 5" id="KW-0808">Transferase</keyword>
<keyword evidence="3 5" id="KW-0949">S-adenosyl-L-methionine</keyword>
<comment type="function">
    <text evidence="5">Transfers and isomerizes the ribose moiety from AdoMet to the 7-aminomethyl group of 7-deazaguanine (preQ1-tRNA) to give epoxyqueuosine (oQ-tRNA).</text>
</comment>
<dbReference type="EC" id="2.4.99.17" evidence="5"/>
<dbReference type="InterPro" id="IPR003699">
    <property type="entry name" value="QueA"/>
</dbReference>
<comment type="subcellular location">
    <subcellularLocation>
        <location evidence="5">Cytoplasm</location>
    </subcellularLocation>
</comment>
<keyword evidence="7" id="KW-1185">Reference proteome</keyword>
<dbReference type="RefSeq" id="WP_277283673.1">
    <property type="nucleotide sequence ID" value="NZ_CAMYCH010000007.1"/>
</dbReference>
<dbReference type="Pfam" id="PF02547">
    <property type="entry name" value="Queuosine_synth"/>
    <property type="match status" value="1"/>
</dbReference>
<evidence type="ECO:0000256" key="3">
    <source>
        <dbReference type="ARBA" id="ARBA00022691"/>
    </source>
</evidence>
<dbReference type="NCBIfam" id="NF001140">
    <property type="entry name" value="PRK00147.1"/>
    <property type="match status" value="1"/>
</dbReference>
<dbReference type="EMBL" id="JASSPP010000004">
    <property type="protein sequence ID" value="MDK9580601.1"/>
    <property type="molecule type" value="Genomic_DNA"/>
</dbReference>
<evidence type="ECO:0000256" key="2">
    <source>
        <dbReference type="ARBA" id="ARBA00022679"/>
    </source>
</evidence>
<sequence>MIDIEEFDFYLPKELIAQKGCEPRDHSKLLAVNKITGEIKHKHFYDIIDFLNKGDVLVINRTKVIPARLIGHKENGVVIECLLLKRLELNKWEVLLKPAKRLKVGDELIFVKDKLKLKLLEIKEDGNRIVEFIYSGVFEEILDELGELPLPPYIHEKLENKNRYQTVYAKEGESVAAPTAGLHFTKELIEKIKAKGVIFAEINLTVGLGTFRPVKCKNIEEHIMHTEEYEVPEETAKIVNLAKKEGRRVIAVGTTSIRTLESSLNEKGELIAQKSETGIFIYGDYNFKIVDAVITNFHLPKSTLVMLISAFMGKDNLFNAYKIAVEEKYRFFSLGDAMYIGENV</sequence>
<dbReference type="GO" id="GO:0051075">
    <property type="term" value="F:S-adenosylmethionine:tRNA ribosyltransferase-isomerase activity"/>
    <property type="evidence" value="ECO:0007669"/>
    <property type="project" value="UniProtKB-EC"/>
</dbReference>
<evidence type="ECO:0000313" key="7">
    <source>
        <dbReference type="Proteomes" id="UP001225134"/>
    </source>
</evidence>
<comment type="caution">
    <text evidence="6">The sequence shown here is derived from an EMBL/GenBank/DDBJ whole genome shotgun (WGS) entry which is preliminary data.</text>
</comment>